<dbReference type="InterPro" id="IPR005224">
    <property type="entry name" value="SfsA"/>
</dbReference>
<dbReference type="Gene3D" id="2.40.50.580">
    <property type="match status" value="1"/>
</dbReference>
<dbReference type="EMBL" id="CP147247">
    <property type="protein sequence ID" value="WYJ89806.1"/>
    <property type="molecule type" value="Genomic_DNA"/>
</dbReference>
<feature type="domain" description="Sugar fermentation stimulation protein C-terminal" evidence="2">
    <location>
        <begin position="83"/>
        <end position="223"/>
    </location>
</feature>
<protein>
    <recommendedName>
        <fullName evidence="1">Sugar fermentation stimulation protein homolog</fullName>
    </recommendedName>
</protein>
<reference evidence="5" key="2">
    <citation type="submission" date="2017-05" db="EMBL/GenBank/DDBJ databases">
        <authorList>
            <consortium name="The Broad Institute Genomics Platform"/>
            <consortium name="The Broad Institute Genomic Center for Infectious Diseases"/>
            <person name="Earl A."/>
            <person name="Manson A."/>
            <person name="Schwartman J."/>
            <person name="Gilmore M."/>
            <person name="Abouelleil A."/>
            <person name="Cao P."/>
            <person name="Chapman S."/>
            <person name="Cusick C."/>
            <person name="Shea T."/>
            <person name="Young S."/>
            <person name="Neafsey D."/>
            <person name="Nusbaum C."/>
            <person name="Birren B."/>
        </authorList>
    </citation>
    <scope>NUCLEOTIDE SEQUENCE</scope>
    <source>
        <strain evidence="5">9E7_DIV0242</strain>
    </source>
</reference>
<feature type="domain" description="SfsA N-terminal OB" evidence="3">
    <location>
        <begin position="14"/>
        <end position="80"/>
    </location>
</feature>
<evidence type="ECO:0000313" key="5">
    <source>
        <dbReference type="EMBL" id="WYJ89806.1"/>
    </source>
</evidence>
<dbReference type="NCBIfam" id="TIGR00230">
    <property type="entry name" value="sfsA"/>
    <property type="match status" value="1"/>
</dbReference>
<dbReference type="GO" id="GO:0003677">
    <property type="term" value="F:DNA binding"/>
    <property type="evidence" value="ECO:0007669"/>
    <property type="project" value="InterPro"/>
</dbReference>
<dbReference type="AlphaFoldDB" id="A0A242K4L2"/>
<name>A0A242K4L2_9ENTE</name>
<comment type="similarity">
    <text evidence="1">Belongs to the SfsA family.</text>
</comment>
<dbReference type="InterPro" id="IPR041465">
    <property type="entry name" value="SfsA_N"/>
</dbReference>
<evidence type="ECO:0000259" key="3">
    <source>
        <dbReference type="Pfam" id="PF17746"/>
    </source>
</evidence>
<dbReference type="PANTHER" id="PTHR30545:SF2">
    <property type="entry name" value="SUGAR FERMENTATION STIMULATION PROTEIN A"/>
    <property type="match status" value="1"/>
</dbReference>
<accession>A0A242K4L2</accession>
<reference evidence="5" key="3">
    <citation type="submission" date="2024-03" db="EMBL/GenBank/DDBJ databases">
        <title>The Genome Sequence of Enterococcus sp. DIV0242b.</title>
        <authorList>
            <consortium name="The Broad Institute Genomics Platform"/>
            <consortium name="The Broad Institute Microbial Omics Core"/>
            <consortium name="The Broad Institute Genomic Center for Infectious Diseases"/>
            <person name="Earl A."/>
            <person name="Manson A."/>
            <person name="Gilmore M."/>
            <person name="Schwartman J."/>
            <person name="Shea T."/>
            <person name="Abouelleil A."/>
            <person name="Cao P."/>
            <person name="Chapman S."/>
            <person name="Cusick C."/>
            <person name="Young S."/>
            <person name="Neafsey D."/>
            <person name="Nusbaum C."/>
            <person name="Birren B."/>
        </authorList>
    </citation>
    <scope>NUCLEOTIDE SEQUENCE</scope>
    <source>
        <strain evidence="5">9E7_DIV0242</strain>
    </source>
</reference>
<dbReference type="Pfam" id="PF17746">
    <property type="entry name" value="SfsA_N"/>
    <property type="match status" value="1"/>
</dbReference>
<dbReference type="CDD" id="cd22359">
    <property type="entry name" value="SfsA-like_bacterial"/>
    <property type="match status" value="1"/>
</dbReference>
<evidence type="ECO:0000313" key="4">
    <source>
        <dbReference type="EMBL" id="OTP12907.1"/>
    </source>
</evidence>
<proteinExistence type="inferred from homology"/>
<evidence type="ECO:0000313" key="6">
    <source>
        <dbReference type="Proteomes" id="UP000195141"/>
    </source>
</evidence>
<dbReference type="OrthoDB" id="9802365at2"/>
<reference evidence="4" key="1">
    <citation type="submission" date="2017-05" db="EMBL/GenBank/DDBJ databases">
        <title>The Genome Sequence of Enterococcus sp. 9E7_DIV0242.</title>
        <authorList>
            <consortium name="The Broad Institute Genomics Platform"/>
            <consortium name="The Broad Institute Genomic Center for Infectious Diseases"/>
            <person name="Earl A."/>
            <person name="Manson A."/>
            <person name="Schwartman J."/>
            <person name="Gilmore M."/>
            <person name="Abouelleil A."/>
            <person name="Cao P."/>
            <person name="Chapman S."/>
            <person name="Cusick C."/>
            <person name="Shea T."/>
            <person name="Young S."/>
            <person name="Neafsey D."/>
            <person name="Nusbaum C."/>
            <person name="Birren B."/>
        </authorList>
    </citation>
    <scope>NUCLEOTIDE SEQUENCE [LARGE SCALE GENOMIC DNA]</scope>
    <source>
        <strain evidence="4">9E7_DIV0242</strain>
    </source>
</reference>
<dbReference type="Pfam" id="PF03749">
    <property type="entry name" value="SfsA"/>
    <property type="match status" value="1"/>
</dbReference>
<sequence length="243" mass="27144">MIVYPEVHLARFLCRPNRFIAECELIETGEQVTVHVKNTGRGKEVLLPGAKVALSHRPSPKRKTAYDLIAVKKAEQWFNIDSQVPNALAAQALLDGDILLPNLNGAIRSLKREQRYGHSKFDIFIETDKGQKAFVEVKGMTLENDRIGAFPDAPTLRGLKHVKELTEAISEGYQCYVLFIAQFELLDYATINKEMQPALAQAIFDGQQAGLTVLAYNCHVLPESIQVVGKIPFDLEQAFIQPV</sequence>
<evidence type="ECO:0000256" key="1">
    <source>
        <dbReference type="HAMAP-Rule" id="MF_00095"/>
    </source>
</evidence>
<dbReference type="Proteomes" id="UP000195141">
    <property type="component" value="Chromosome"/>
</dbReference>
<dbReference type="InterPro" id="IPR040452">
    <property type="entry name" value="SfsA_C"/>
</dbReference>
<organism evidence="4">
    <name type="scientific">Candidatus Enterococcus clewellii</name>
    <dbReference type="NCBI Taxonomy" id="1834193"/>
    <lineage>
        <taxon>Bacteria</taxon>
        <taxon>Bacillati</taxon>
        <taxon>Bacillota</taxon>
        <taxon>Bacilli</taxon>
        <taxon>Lactobacillales</taxon>
        <taxon>Enterococcaceae</taxon>
        <taxon>Enterococcus</taxon>
    </lineage>
</organism>
<keyword evidence="6" id="KW-1185">Reference proteome</keyword>
<dbReference type="HAMAP" id="MF_00095">
    <property type="entry name" value="SfsA"/>
    <property type="match status" value="1"/>
</dbReference>
<gene>
    <name evidence="1" type="primary">sfsA</name>
    <name evidence="5" type="ORF">A5888_001532</name>
    <name evidence="4" type="ORF">A5888_003489</name>
</gene>
<dbReference type="PANTHER" id="PTHR30545">
    <property type="entry name" value="SUGAR FERMENTATION STIMULATION PROTEIN A"/>
    <property type="match status" value="1"/>
</dbReference>
<dbReference type="Gene3D" id="3.40.1350.60">
    <property type="match status" value="1"/>
</dbReference>
<dbReference type="EMBL" id="NGMM01000006">
    <property type="protein sequence ID" value="OTP12907.1"/>
    <property type="molecule type" value="Genomic_DNA"/>
</dbReference>
<evidence type="ECO:0000259" key="2">
    <source>
        <dbReference type="Pfam" id="PF03749"/>
    </source>
</evidence>